<dbReference type="Proteomes" id="UP000185934">
    <property type="component" value="Chromosome"/>
</dbReference>
<proteinExistence type="predicted"/>
<sequence>MPTMLVRHERQPESNRGIIKRILVPLDGTPYAQQILSVARRIGENFKADIVLFSAVKSAGRTAADIENQKKEASKYLDGVAAMLYGLNVTTIISEANDFTTAIDWAAFQTKSDMVTMVTNSRVTEWAENSISRKILNTGATSMLIVHRK</sequence>
<reference evidence="3" key="1">
    <citation type="submission" date="2016-11" db="EMBL/GenBank/DDBJ databases">
        <title>Dehalogenimonas formicexedens sp. nov., a chlorinated alkane respiring bacterium isolated from contaminated groundwater.</title>
        <authorList>
            <person name="Key T.A."/>
            <person name="Bowman K.S."/>
            <person name="Lee I."/>
            <person name="Chun J."/>
            <person name="Albuquerque L."/>
            <person name="da Costa M.S."/>
            <person name="Rainey F.A."/>
            <person name="Moe W.M."/>
        </authorList>
    </citation>
    <scope>NUCLEOTIDE SEQUENCE [LARGE SCALE GENOMIC DNA]</scope>
    <source>
        <strain evidence="3">NSZ-14</strain>
    </source>
</reference>
<dbReference type="SUPFAM" id="SSF52402">
    <property type="entry name" value="Adenine nucleotide alpha hydrolases-like"/>
    <property type="match status" value="1"/>
</dbReference>
<organism evidence="2 3">
    <name type="scientific">Dehalogenimonas formicexedens</name>
    <dbReference type="NCBI Taxonomy" id="1839801"/>
    <lineage>
        <taxon>Bacteria</taxon>
        <taxon>Bacillati</taxon>
        <taxon>Chloroflexota</taxon>
        <taxon>Dehalococcoidia</taxon>
        <taxon>Dehalococcoidales</taxon>
        <taxon>Dehalococcoidaceae</taxon>
        <taxon>Dehalogenimonas</taxon>
    </lineage>
</organism>
<feature type="domain" description="UspA" evidence="1">
    <location>
        <begin position="20"/>
        <end position="147"/>
    </location>
</feature>
<keyword evidence="3" id="KW-1185">Reference proteome</keyword>
<dbReference type="RefSeq" id="WP_145925538.1">
    <property type="nucleotide sequence ID" value="NZ_CP018258.1"/>
</dbReference>
<accession>A0A1P8F7Q6</accession>
<gene>
    <name evidence="2" type="ORF">Dform_01176</name>
</gene>
<evidence type="ECO:0000259" key="1">
    <source>
        <dbReference type="Pfam" id="PF00582"/>
    </source>
</evidence>
<protein>
    <submittedName>
        <fullName evidence="2">Universal stress protein family protein</fullName>
    </submittedName>
</protein>
<name>A0A1P8F7Q6_9CHLR</name>
<dbReference type="OrthoDB" id="164453at2"/>
<dbReference type="InterPro" id="IPR006016">
    <property type="entry name" value="UspA"/>
</dbReference>
<evidence type="ECO:0000313" key="3">
    <source>
        <dbReference type="Proteomes" id="UP000185934"/>
    </source>
</evidence>
<evidence type="ECO:0000313" key="2">
    <source>
        <dbReference type="EMBL" id="APV44509.1"/>
    </source>
</evidence>
<dbReference type="AlphaFoldDB" id="A0A1P8F7Q6"/>
<dbReference type="CDD" id="cd00293">
    <property type="entry name" value="USP-like"/>
    <property type="match status" value="1"/>
</dbReference>
<dbReference type="KEGG" id="dfo:Dform_01176"/>
<dbReference type="Pfam" id="PF00582">
    <property type="entry name" value="Usp"/>
    <property type="match status" value="1"/>
</dbReference>
<dbReference type="STRING" id="1839801.Dform_01176"/>
<dbReference type="EMBL" id="CP018258">
    <property type="protein sequence ID" value="APV44509.1"/>
    <property type="molecule type" value="Genomic_DNA"/>
</dbReference>
<dbReference type="Gene3D" id="3.40.50.12370">
    <property type="match status" value="1"/>
</dbReference>